<accession>A0A369WB86</accession>
<evidence type="ECO:0000313" key="2">
    <source>
        <dbReference type="Proteomes" id="UP000253769"/>
    </source>
</evidence>
<dbReference type="EMBL" id="QQOH01000004">
    <property type="protein sequence ID" value="RDE19072.1"/>
    <property type="molecule type" value="Genomic_DNA"/>
</dbReference>
<dbReference type="InterPro" id="IPR058059">
    <property type="entry name" value="PA3496-like"/>
</dbReference>
<evidence type="ECO:0000313" key="1">
    <source>
        <dbReference type="EMBL" id="RDE19072.1"/>
    </source>
</evidence>
<protein>
    <submittedName>
        <fullName evidence="1">Uncharacterized protein</fullName>
    </submittedName>
</protein>
<reference evidence="1 2" key="1">
    <citation type="submission" date="2018-07" db="EMBL/GenBank/DDBJ databases">
        <title>Motiliproteus coralliicola sp. nov., a bacterium isolated from Coral.</title>
        <authorList>
            <person name="Wang G."/>
        </authorList>
    </citation>
    <scope>NUCLEOTIDE SEQUENCE [LARGE SCALE GENOMIC DNA]</scope>
    <source>
        <strain evidence="1 2">C34</strain>
    </source>
</reference>
<name>A0A369WB86_9GAMM</name>
<keyword evidence="2" id="KW-1185">Reference proteome</keyword>
<gene>
    <name evidence="1" type="ORF">DV711_15890</name>
</gene>
<comment type="caution">
    <text evidence="1">The sequence shown here is derived from an EMBL/GenBank/DDBJ whole genome shotgun (WGS) entry which is preliminary data.</text>
</comment>
<dbReference type="RefSeq" id="WP_114696694.1">
    <property type="nucleotide sequence ID" value="NZ_QQOH01000004.1"/>
</dbReference>
<organism evidence="1 2">
    <name type="scientific">Motiliproteus coralliicola</name>
    <dbReference type="NCBI Taxonomy" id="2283196"/>
    <lineage>
        <taxon>Bacteria</taxon>
        <taxon>Pseudomonadati</taxon>
        <taxon>Pseudomonadota</taxon>
        <taxon>Gammaproteobacteria</taxon>
        <taxon>Oceanospirillales</taxon>
        <taxon>Oceanospirillaceae</taxon>
        <taxon>Motiliproteus</taxon>
    </lineage>
</organism>
<sequence length="64" mass="7704">MMRHDHQLEEIHNRVFDAAMEVESETQQATKKAASLRNLRARRAIESHFEEKELKRNLCEYDFD</sequence>
<dbReference type="Pfam" id="PF26620">
    <property type="entry name" value="DUF8197"/>
    <property type="match status" value="1"/>
</dbReference>
<proteinExistence type="predicted"/>
<dbReference type="NCBIfam" id="NF046101">
    <property type="entry name" value="PA3496_fam"/>
    <property type="match status" value="1"/>
</dbReference>
<dbReference type="InterPro" id="IPR058510">
    <property type="entry name" value="DUF8197"/>
</dbReference>
<dbReference type="AlphaFoldDB" id="A0A369WB86"/>
<dbReference type="Proteomes" id="UP000253769">
    <property type="component" value="Unassembled WGS sequence"/>
</dbReference>